<name>A0A845AC78_9SPHN</name>
<feature type="transmembrane region" description="Helical" evidence="6">
    <location>
        <begin position="287"/>
        <end position="308"/>
    </location>
</feature>
<feature type="transmembrane region" description="Helical" evidence="6">
    <location>
        <begin position="88"/>
        <end position="108"/>
    </location>
</feature>
<evidence type="ECO:0000256" key="6">
    <source>
        <dbReference type="SAM" id="Phobius"/>
    </source>
</evidence>
<sequence>MSRSDSGTGGGQNQQTRGTRAIIRKIYAVLAAPWLAFSNAAMAHGDEIHPGEPIMAMWQFPPEIVAGLLIAAALYISGVRRGARARWWRHALFFGGLVALSLALLSPIEPLADHVFAVHQVEHMLLRSIGPMLLLLSQPQATLIRGMPNWLRRGVFAPIAGSGGVRSVFGFFASPLIATVLFVGTSLFWMIPHFHDIAILDEAIHYCWHVSLLVTGLFFFFVIFDPRPAPAGARLGTRLVMFWCAAMGNILLGAYLAFKSAPIYSAYDVMGRMLGLAPVIDEQIGGLLMWIPGAMMFAISIILILHRWGAEEQRADDRRARMGTSQAHAAGRAAALPGANRALALGLGGFAVLVVLVALVSAVLYDREIGRHRSATSVEIDHSRGE</sequence>
<accession>A0A845AC78</accession>
<dbReference type="Proteomes" id="UP000439780">
    <property type="component" value="Unassembled WGS sequence"/>
</dbReference>
<feature type="transmembrane region" description="Helical" evidence="6">
    <location>
        <begin position="236"/>
        <end position="258"/>
    </location>
</feature>
<dbReference type="RefSeq" id="WP_160752146.1">
    <property type="nucleotide sequence ID" value="NZ_WTYA01000002.1"/>
</dbReference>
<evidence type="ECO:0000313" key="7">
    <source>
        <dbReference type="EMBL" id="MXP27850.1"/>
    </source>
</evidence>
<keyword evidence="5 6" id="KW-0472">Membrane</keyword>
<dbReference type="GO" id="GO:0005886">
    <property type="term" value="C:plasma membrane"/>
    <property type="evidence" value="ECO:0007669"/>
    <property type="project" value="UniProtKB-SubCell"/>
</dbReference>
<dbReference type="AlphaFoldDB" id="A0A845AC78"/>
<comment type="subcellular location">
    <subcellularLocation>
        <location evidence="1">Cell membrane</location>
        <topology evidence="1">Multi-pass membrane protein</topology>
    </subcellularLocation>
</comment>
<feature type="transmembrane region" description="Helical" evidence="6">
    <location>
        <begin position="168"/>
        <end position="191"/>
    </location>
</feature>
<feature type="transmembrane region" description="Helical" evidence="6">
    <location>
        <begin position="203"/>
        <end position="224"/>
    </location>
</feature>
<dbReference type="OrthoDB" id="259025at2"/>
<keyword evidence="8" id="KW-1185">Reference proteome</keyword>
<keyword evidence="4 6" id="KW-1133">Transmembrane helix</keyword>
<evidence type="ECO:0000256" key="5">
    <source>
        <dbReference type="ARBA" id="ARBA00023136"/>
    </source>
</evidence>
<comment type="caution">
    <text evidence="7">The sequence shown here is derived from an EMBL/GenBank/DDBJ whole genome shotgun (WGS) entry which is preliminary data.</text>
</comment>
<dbReference type="InterPro" id="IPR019108">
    <property type="entry name" value="Caa3_assmbl_CtaG-rel"/>
</dbReference>
<proteinExistence type="predicted"/>
<evidence type="ECO:0000256" key="4">
    <source>
        <dbReference type="ARBA" id="ARBA00022989"/>
    </source>
</evidence>
<keyword evidence="3 6" id="KW-0812">Transmembrane</keyword>
<dbReference type="Pfam" id="PF09678">
    <property type="entry name" value="Caa3_CtaG"/>
    <property type="match status" value="1"/>
</dbReference>
<feature type="transmembrane region" description="Helical" evidence="6">
    <location>
        <begin position="342"/>
        <end position="365"/>
    </location>
</feature>
<keyword evidence="2" id="KW-1003">Cell membrane</keyword>
<dbReference type="EMBL" id="WTYA01000002">
    <property type="protein sequence ID" value="MXP27850.1"/>
    <property type="molecule type" value="Genomic_DNA"/>
</dbReference>
<feature type="transmembrane region" description="Helical" evidence="6">
    <location>
        <begin position="56"/>
        <end position="76"/>
    </location>
</feature>
<evidence type="ECO:0000256" key="1">
    <source>
        <dbReference type="ARBA" id="ARBA00004651"/>
    </source>
</evidence>
<organism evidence="7 8">
    <name type="scientific">Qipengyuania algicida</name>
    <dbReference type="NCBI Taxonomy" id="1836209"/>
    <lineage>
        <taxon>Bacteria</taxon>
        <taxon>Pseudomonadati</taxon>
        <taxon>Pseudomonadota</taxon>
        <taxon>Alphaproteobacteria</taxon>
        <taxon>Sphingomonadales</taxon>
        <taxon>Erythrobacteraceae</taxon>
        <taxon>Qipengyuania</taxon>
    </lineage>
</organism>
<evidence type="ECO:0000256" key="3">
    <source>
        <dbReference type="ARBA" id="ARBA00022692"/>
    </source>
</evidence>
<evidence type="ECO:0000313" key="8">
    <source>
        <dbReference type="Proteomes" id="UP000439780"/>
    </source>
</evidence>
<gene>
    <name evidence="7" type="ORF">GRI58_03305</name>
</gene>
<protein>
    <submittedName>
        <fullName evidence="7">Cytochrome c oxidase assembly protein</fullName>
    </submittedName>
</protein>
<evidence type="ECO:0000256" key="2">
    <source>
        <dbReference type="ARBA" id="ARBA00022475"/>
    </source>
</evidence>
<feature type="transmembrane region" description="Helical" evidence="6">
    <location>
        <begin position="26"/>
        <end position="44"/>
    </location>
</feature>
<reference evidence="7 8" key="1">
    <citation type="submission" date="2019-12" db="EMBL/GenBank/DDBJ databases">
        <title>Genomic-based taxomic classification of the family Erythrobacteraceae.</title>
        <authorList>
            <person name="Xu L."/>
        </authorList>
    </citation>
    <scope>NUCLEOTIDE SEQUENCE [LARGE SCALE GENOMIC DNA]</scope>
    <source>
        <strain evidence="7 8">KEMB 9005-328</strain>
    </source>
</reference>